<evidence type="ECO:0000313" key="3">
    <source>
        <dbReference type="EMBL" id="QDV43186.1"/>
    </source>
</evidence>
<dbReference type="Proteomes" id="UP000319004">
    <property type="component" value="Chromosome"/>
</dbReference>
<reference evidence="3 4" key="1">
    <citation type="submission" date="2019-03" db="EMBL/GenBank/DDBJ databases">
        <title>Deep-cultivation of Planctomycetes and their phenomic and genomic characterization uncovers novel biology.</title>
        <authorList>
            <person name="Wiegand S."/>
            <person name="Jogler M."/>
            <person name="Boedeker C."/>
            <person name="Pinto D."/>
            <person name="Vollmers J."/>
            <person name="Rivas-Marin E."/>
            <person name="Kohn T."/>
            <person name="Peeters S.H."/>
            <person name="Heuer A."/>
            <person name="Rast P."/>
            <person name="Oberbeckmann S."/>
            <person name="Bunk B."/>
            <person name="Jeske O."/>
            <person name="Meyerdierks A."/>
            <person name="Storesund J.E."/>
            <person name="Kallscheuer N."/>
            <person name="Luecker S."/>
            <person name="Lage O.M."/>
            <person name="Pohl T."/>
            <person name="Merkel B.J."/>
            <person name="Hornburger P."/>
            <person name="Mueller R.-W."/>
            <person name="Bruemmer F."/>
            <person name="Labrenz M."/>
            <person name="Spormann A.M."/>
            <person name="Op den Camp H."/>
            <person name="Overmann J."/>
            <person name="Amann R."/>
            <person name="Jetten M.S.M."/>
            <person name="Mascher T."/>
            <person name="Medema M.H."/>
            <person name="Devos D.P."/>
            <person name="Kaster A.-K."/>
            <person name="Ovreas L."/>
            <person name="Rohde M."/>
            <person name="Galperin M.Y."/>
            <person name="Jogler C."/>
        </authorList>
    </citation>
    <scope>NUCLEOTIDE SEQUENCE [LARGE SCALE GENOMIC DNA]</scope>
    <source>
        <strain evidence="3 4">Enr13</strain>
    </source>
</reference>
<gene>
    <name evidence="3" type="ORF">Enr13x_30410</name>
</gene>
<feature type="region of interest" description="Disordered" evidence="2">
    <location>
        <begin position="1"/>
        <end position="83"/>
    </location>
</feature>
<dbReference type="OrthoDB" id="225691at2"/>
<protein>
    <recommendedName>
        <fullName evidence="5">Tetratricopeptide repeat protein</fullName>
    </recommendedName>
</protein>
<dbReference type="PROSITE" id="PS50005">
    <property type="entry name" value="TPR"/>
    <property type="match status" value="1"/>
</dbReference>
<organism evidence="3 4">
    <name type="scientific">Stieleria neptunia</name>
    <dbReference type="NCBI Taxonomy" id="2527979"/>
    <lineage>
        <taxon>Bacteria</taxon>
        <taxon>Pseudomonadati</taxon>
        <taxon>Planctomycetota</taxon>
        <taxon>Planctomycetia</taxon>
        <taxon>Pirellulales</taxon>
        <taxon>Pirellulaceae</taxon>
        <taxon>Stieleria</taxon>
    </lineage>
</organism>
<feature type="compositionally biased region" description="Basic and acidic residues" evidence="2">
    <location>
        <begin position="1"/>
        <end position="15"/>
    </location>
</feature>
<evidence type="ECO:0000256" key="1">
    <source>
        <dbReference type="PROSITE-ProRule" id="PRU00339"/>
    </source>
</evidence>
<sequence>MHSEFPETEPRRCLDMRPGGSAARRQFAITSDARSTLQTPARNHPPAGRACGFKPAERKGAGHSPPGRVERSEERVCPGAPTGSEITEVNVAIHRSTSPRCARPSCQEGDFEIPRPLCGKVERSEGRVPVAWLLLLILLAATPNASAAPPESAPPTIEQIRTARDQSNFQSAAEMLCELAEQSDADLSVDFVLLARAAKGQLDAKQIDNLYLQAVHSLARRKPDPDLVAQRLLIRTSAANHFAATHQDDQVAKVLVPALDELAEATPPPANTLQPLIKLAMRAAWSALNQQRPGDAEALYGRIVDYTARTGASDAVGSDRALAMLGLGWATAMQPDRMPAAAKRLQQFIDAYPSHADAANAAAMRIQCLLKADDTEAVELAIADLLQRWPSSRSADQIVLKTLASDPPDQTSPLWDSLLHWVVRQGQPQQWSADLISQALLFAGPALPPPRFDVLLKRLAAEDKTGQRIAVLLHDSAERGSSGFAEQIAATLISGDLVESTRMARESACRWAGRTGRWSMLALAAESTGLNTADERRSVHVDRLFAEALTQTDRGAKAAEWWAHVVDHHGATDFATLLRCAESAVAHADVAEAARRLQRVRTALGDEASKSSGVQVALVDLLAGDLSVRQVDLTGARSLYERVVRSPDATPALRGRAQWMIGETHLMQRQFAKAIDDYRKVEGLDPEGPFVAASLVQAGKSFEQLGLTREAGDCYSALLGRFADSSYATEARRRMAVLPGAARSASGGSKNDSPAVDSPDDAASYHSPSLRR</sequence>
<dbReference type="InterPro" id="IPR019734">
    <property type="entry name" value="TPR_rpt"/>
</dbReference>
<feature type="repeat" description="TPR" evidence="1">
    <location>
        <begin position="655"/>
        <end position="688"/>
    </location>
</feature>
<dbReference type="KEGG" id="snep:Enr13x_30410"/>
<dbReference type="AlphaFoldDB" id="A0A518HQQ6"/>
<evidence type="ECO:0000256" key="2">
    <source>
        <dbReference type="SAM" id="MobiDB-lite"/>
    </source>
</evidence>
<dbReference type="EMBL" id="CP037423">
    <property type="protein sequence ID" value="QDV43186.1"/>
    <property type="molecule type" value="Genomic_DNA"/>
</dbReference>
<proteinExistence type="predicted"/>
<keyword evidence="4" id="KW-1185">Reference proteome</keyword>
<accession>A0A518HQQ6</accession>
<dbReference type="InterPro" id="IPR011990">
    <property type="entry name" value="TPR-like_helical_dom_sf"/>
</dbReference>
<evidence type="ECO:0000313" key="4">
    <source>
        <dbReference type="Proteomes" id="UP000319004"/>
    </source>
</evidence>
<feature type="compositionally biased region" description="Polar residues" evidence="2">
    <location>
        <begin position="28"/>
        <end position="41"/>
    </location>
</feature>
<name>A0A518HQQ6_9BACT</name>
<dbReference type="Gene3D" id="1.25.40.10">
    <property type="entry name" value="Tetratricopeptide repeat domain"/>
    <property type="match status" value="2"/>
</dbReference>
<feature type="region of interest" description="Disordered" evidence="2">
    <location>
        <begin position="739"/>
        <end position="772"/>
    </location>
</feature>
<feature type="compositionally biased region" description="Low complexity" evidence="2">
    <location>
        <begin position="752"/>
        <end position="764"/>
    </location>
</feature>
<keyword evidence="1" id="KW-0802">TPR repeat</keyword>
<dbReference type="SUPFAM" id="SSF48452">
    <property type="entry name" value="TPR-like"/>
    <property type="match status" value="1"/>
</dbReference>
<evidence type="ECO:0008006" key="5">
    <source>
        <dbReference type="Google" id="ProtNLM"/>
    </source>
</evidence>